<comment type="caution">
    <text evidence="2">The sequence shown here is derived from an EMBL/GenBank/DDBJ whole genome shotgun (WGS) entry which is preliminary data.</text>
</comment>
<feature type="compositionally biased region" description="Polar residues" evidence="1">
    <location>
        <begin position="53"/>
        <end position="95"/>
    </location>
</feature>
<dbReference type="PANTHER" id="PTHR10773:SF19">
    <property type="match status" value="1"/>
</dbReference>
<name>A0ABQ9HPD4_9NEOP</name>
<dbReference type="EMBL" id="JARBHB010000004">
    <property type="protein sequence ID" value="KAJ8886229.1"/>
    <property type="molecule type" value="Genomic_DNA"/>
</dbReference>
<dbReference type="Proteomes" id="UP001159363">
    <property type="component" value="Chromosome X"/>
</dbReference>
<gene>
    <name evidence="2" type="ORF">PR048_012438</name>
</gene>
<proteinExistence type="predicted"/>
<accession>A0ABQ9HPD4</accession>
<reference evidence="2 3" key="1">
    <citation type="submission" date="2023-02" db="EMBL/GenBank/DDBJ databases">
        <title>LHISI_Scaffold_Assembly.</title>
        <authorList>
            <person name="Stuart O.P."/>
            <person name="Cleave R."/>
            <person name="Magrath M.J.L."/>
            <person name="Mikheyev A.S."/>
        </authorList>
    </citation>
    <scope>NUCLEOTIDE SEQUENCE [LARGE SCALE GENOMIC DNA]</scope>
    <source>
        <strain evidence="2">Daus_M_001</strain>
        <tissue evidence="2">Leg muscle</tissue>
    </source>
</reference>
<keyword evidence="3" id="KW-1185">Reference proteome</keyword>
<sequence>MSAVMTVTVIHHHHMNLLTLMNIVYLMHSHFEQTCHFIVSLKTQSITTGNCSISTTQNEKTPTSPQPSTSKNGNNLPASPTLSKNGHTHSATLQHSPAKKRHISDPNTLNITEGIVRGSFNKLTPSGFLEKDKTGRKTPPQKLMDVDEEFIRIHTLSFPSMESHYCRKASEYKYLDPSLNVTTMYSLYKSECREAGMKPVGAEKYQQIIREYKISFHKPKKDLCKRCVAHKEITSGSSQNYDETPYLKHLECKKNCS</sequence>
<evidence type="ECO:0000256" key="1">
    <source>
        <dbReference type="SAM" id="MobiDB-lite"/>
    </source>
</evidence>
<feature type="region of interest" description="Disordered" evidence="1">
    <location>
        <begin position="53"/>
        <end position="106"/>
    </location>
</feature>
<evidence type="ECO:0000313" key="3">
    <source>
        <dbReference type="Proteomes" id="UP001159363"/>
    </source>
</evidence>
<protein>
    <submittedName>
        <fullName evidence="2">Uncharacterized protein</fullName>
    </submittedName>
</protein>
<dbReference type="PANTHER" id="PTHR10773">
    <property type="entry name" value="DNA-DIRECTED RNA POLYMERASES I, II, AND III SUBUNIT RPABC2"/>
    <property type="match status" value="1"/>
</dbReference>
<evidence type="ECO:0000313" key="2">
    <source>
        <dbReference type="EMBL" id="KAJ8886229.1"/>
    </source>
</evidence>
<organism evidence="2 3">
    <name type="scientific">Dryococelus australis</name>
    <dbReference type="NCBI Taxonomy" id="614101"/>
    <lineage>
        <taxon>Eukaryota</taxon>
        <taxon>Metazoa</taxon>
        <taxon>Ecdysozoa</taxon>
        <taxon>Arthropoda</taxon>
        <taxon>Hexapoda</taxon>
        <taxon>Insecta</taxon>
        <taxon>Pterygota</taxon>
        <taxon>Neoptera</taxon>
        <taxon>Polyneoptera</taxon>
        <taxon>Phasmatodea</taxon>
        <taxon>Verophasmatodea</taxon>
        <taxon>Anareolatae</taxon>
        <taxon>Phasmatidae</taxon>
        <taxon>Eurycanthinae</taxon>
        <taxon>Dryococelus</taxon>
    </lineage>
</organism>